<accession>A0AAW4BJ77</accession>
<dbReference type="InterPro" id="IPR010221">
    <property type="entry name" value="VCBS_dom"/>
</dbReference>
<comment type="caution">
    <text evidence="1">The sequence shown here is derived from an EMBL/GenBank/DDBJ whole genome shotgun (WGS) entry which is preliminary data.</text>
</comment>
<proteinExistence type="predicted"/>
<gene>
    <name evidence="1" type="ORF">ERJ77_25875</name>
</gene>
<reference evidence="1" key="1">
    <citation type="journal article" date="2021" name="PeerJ">
        <title>Analysis of 44 Vibrio anguillarum genomes reveals high genetic diversity.</title>
        <authorList>
            <person name="Hansen M.J."/>
            <person name="Dalsgaard I."/>
        </authorList>
    </citation>
    <scope>NUCLEOTIDE SEQUENCE</scope>
    <source>
        <strain evidence="1">850617-1/1</strain>
    </source>
</reference>
<feature type="non-terminal residue" evidence="1">
    <location>
        <position position="1"/>
    </location>
</feature>
<organism evidence="1 2">
    <name type="scientific">Vibrio anguillarum</name>
    <name type="common">Listonella anguillarum</name>
    <dbReference type="NCBI Taxonomy" id="55601"/>
    <lineage>
        <taxon>Bacteria</taxon>
        <taxon>Pseudomonadati</taxon>
        <taxon>Pseudomonadota</taxon>
        <taxon>Gammaproteobacteria</taxon>
        <taxon>Vibrionales</taxon>
        <taxon>Vibrionaceae</taxon>
        <taxon>Vibrio</taxon>
    </lineage>
</organism>
<dbReference type="NCBIfam" id="TIGR01965">
    <property type="entry name" value="VCBS_repeat"/>
    <property type="match status" value="1"/>
</dbReference>
<dbReference type="Proteomes" id="UP000786185">
    <property type="component" value="Unassembled WGS sequence"/>
</dbReference>
<dbReference type="AlphaFoldDB" id="A0AAW4BJ77"/>
<feature type="non-terminal residue" evidence="1">
    <location>
        <position position="178"/>
    </location>
</feature>
<dbReference type="EMBL" id="SCLC01001400">
    <property type="protein sequence ID" value="MBF4437846.1"/>
    <property type="molecule type" value="Genomic_DNA"/>
</dbReference>
<evidence type="ECO:0000313" key="1">
    <source>
        <dbReference type="EMBL" id="MBF4437846.1"/>
    </source>
</evidence>
<sequence>LTLTAIAPTDAHAAVTFAVSGLPAGATLSAGSYDTHTKTWTISPSETNGLQITLPKDFSGSVTPHITATSSAGHSHSVDVVGSITDTPDTAVISGTDSANITEDIHVQSSGVIMTNQNQLNVQDPDAGEALFTPTGTPSGAGSTATGSWVAGDKGIGQFILHADGRWLYKVDNDNTHI</sequence>
<protein>
    <recommendedName>
        <fullName evidence="3">RTX toxin</fullName>
    </recommendedName>
</protein>
<evidence type="ECO:0008006" key="3">
    <source>
        <dbReference type="Google" id="ProtNLM"/>
    </source>
</evidence>
<name>A0AAW4BJ77_VIBAN</name>
<evidence type="ECO:0000313" key="2">
    <source>
        <dbReference type="Proteomes" id="UP000786185"/>
    </source>
</evidence>